<evidence type="ECO:0000256" key="14">
    <source>
        <dbReference type="SAM" id="Phobius"/>
    </source>
</evidence>
<organism evidence="15">
    <name type="scientific">Xenopsylla cheopis</name>
    <name type="common">Oriental rat flea</name>
    <name type="synonym">Pulex cheopis</name>
    <dbReference type="NCBI Taxonomy" id="163159"/>
    <lineage>
        <taxon>Eukaryota</taxon>
        <taxon>Metazoa</taxon>
        <taxon>Ecdysozoa</taxon>
        <taxon>Arthropoda</taxon>
        <taxon>Hexapoda</taxon>
        <taxon>Insecta</taxon>
        <taxon>Pterygota</taxon>
        <taxon>Neoptera</taxon>
        <taxon>Endopterygota</taxon>
        <taxon>Siphonaptera</taxon>
        <taxon>Pulicidae</taxon>
        <taxon>Xenopsyllinae</taxon>
        <taxon>Xenopsylla</taxon>
    </lineage>
</organism>
<keyword evidence="8 14" id="KW-1133">Transmembrane helix</keyword>
<comment type="subcellular location">
    <subcellularLocation>
        <location evidence="1">Mitochondrion outer membrane</location>
        <topology evidence="1">Single-pass membrane protein</topology>
    </subcellularLocation>
</comment>
<evidence type="ECO:0000256" key="6">
    <source>
        <dbReference type="ARBA" id="ARBA00022787"/>
    </source>
</evidence>
<dbReference type="InterPro" id="IPR005683">
    <property type="entry name" value="Tom22"/>
</dbReference>
<evidence type="ECO:0000256" key="2">
    <source>
        <dbReference type="ARBA" id="ARBA00009874"/>
    </source>
</evidence>
<dbReference type="CDD" id="cd22884">
    <property type="entry name" value="TOM22"/>
    <property type="match status" value="1"/>
</dbReference>
<feature type="transmembrane region" description="Helical" evidence="14">
    <location>
        <begin position="85"/>
        <end position="109"/>
    </location>
</feature>
<keyword evidence="11 14" id="KW-0472">Membrane</keyword>
<dbReference type="GO" id="GO:0005741">
    <property type="term" value="C:mitochondrial outer membrane"/>
    <property type="evidence" value="ECO:0007669"/>
    <property type="project" value="UniProtKB-SubCell"/>
</dbReference>
<keyword evidence="9" id="KW-0811">Translocation</keyword>
<keyword evidence="7" id="KW-0653">Protein transport</keyword>
<evidence type="ECO:0000256" key="4">
    <source>
        <dbReference type="ARBA" id="ARBA00022448"/>
    </source>
</evidence>
<keyword evidence="5 14" id="KW-0812">Transmembrane</keyword>
<protein>
    <recommendedName>
        <fullName evidence="3">Mitochondrial import receptor subunit TOM22 homolog</fullName>
    </recommendedName>
</protein>
<name>A0A6M2DK80_XENCH</name>
<feature type="region of interest" description="Disordered" evidence="13">
    <location>
        <begin position="1"/>
        <end position="45"/>
    </location>
</feature>
<evidence type="ECO:0000256" key="13">
    <source>
        <dbReference type="SAM" id="MobiDB-lite"/>
    </source>
</evidence>
<keyword evidence="6" id="KW-1000">Mitochondrion outer membrane</keyword>
<dbReference type="EMBL" id="GIIL01001715">
    <property type="protein sequence ID" value="NOV45441.1"/>
    <property type="molecule type" value="Transcribed_RNA"/>
</dbReference>
<dbReference type="PANTHER" id="PTHR12504">
    <property type="entry name" value="MITOCHONDRIAL IMPORT RECEPTOR SUBUNIT TOM22"/>
    <property type="match status" value="1"/>
</dbReference>
<evidence type="ECO:0000256" key="11">
    <source>
        <dbReference type="ARBA" id="ARBA00023136"/>
    </source>
</evidence>
<evidence type="ECO:0000256" key="10">
    <source>
        <dbReference type="ARBA" id="ARBA00023128"/>
    </source>
</evidence>
<keyword evidence="4" id="KW-0813">Transport</keyword>
<dbReference type="GO" id="GO:0006886">
    <property type="term" value="P:intracellular protein transport"/>
    <property type="evidence" value="ECO:0007669"/>
    <property type="project" value="InterPro"/>
</dbReference>
<evidence type="ECO:0000256" key="1">
    <source>
        <dbReference type="ARBA" id="ARBA00004572"/>
    </source>
</evidence>
<evidence type="ECO:0000256" key="8">
    <source>
        <dbReference type="ARBA" id="ARBA00022989"/>
    </source>
</evidence>
<sequence>MDDSAVELDWSIDSGMDSGNSKDETPERKTEELTGVVAKSTENYDDEPDETLAERLIGLTEMFPESVRKAVSKITYNSYRGIKGFYAFSCTATWLFFSSSIILFAPVMFEVERAQMEQMQRSQQKQVLLGPGSAMPMPR</sequence>
<reference evidence="15" key="1">
    <citation type="submission" date="2020-03" db="EMBL/GenBank/DDBJ databases">
        <title>Transcriptomic Profiling of the Digestive Tract of the Rat Flea, Xenopsylla cheopis, Following Blood Feeding and Infection with Yersinia pestis.</title>
        <authorList>
            <person name="Bland D.M."/>
            <person name="Martens C.A."/>
            <person name="Virtaneva K."/>
            <person name="Kanakabandi K."/>
            <person name="Long D."/>
            <person name="Rosenke R."/>
            <person name="Saturday G.A."/>
            <person name="Hoyt F.H."/>
            <person name="Bruno D.P."/>
            <person name="Ribeiro J.M.C."/>
            <person name="Hinnebusch J."/>
        </authorList>
    </citation>
    <scope>NUCLEOTIDE SEQUENCE</scope>
</reference>
<proteinExistence type="inferred from homology"/>
<evidence type="ECO:0000256" key="7">
    <source>
        <dbReference type="ARBA" id="ARBA00022927"/>
    </source>
</evidence>
<evidence type="ECO:0000256" key="12">
    <source>
        <dbReference type="ARBA" id="ARBA00023170"/>
    </source>
</evidence>
<evidence type="ECO:0000313" key="15">
    <source>
        <dbReference type="EMBL" id="NOV45441.1"/>
    </source>
</evidence>
<comment type="similarity">
    <text evidence="2">Belongs to the Tom22 family.</text>
</comment>
<evidence type="ECO:0000256" key="3">
    <source>
        <dbReference type="ARBA" id="ARBA00016229"/>
    </source>
</evidence>
<keyword evidence="12 15" id="KW-0675">Receptor</keyword>
<evidence type="ECO:0000256" key="9">
    <source>
        <dbReference type="ARBA" id="ARBA00023010"/>
    </source>
</evidence>
<dbReference type="AlphaFoldDB" id="A0A6M2DK80"/>
<dbReference type="Pfam" id="PF04281">
    <property type="entry name" value="Tom22"/>
    <property type="match status" value="1"/>
</dbReference>
<feature type="compositionally biased region" description="Basic and acidic residues" evidence="13">
    <location>
        <begin position="20"/>
        <end position="32"/>
    </location>
</feature>
<evidence type="ECO:0000256" key="5">
    <source>
        <dbReference type="ARBA" id="ARBA00022692"/>
    </source>
</evidence>
<accession>A0A6M2DK80</accession>
<dbReference type="PANTHER" id="PTHR12504:SF0">
    <property type="entry name" value="MITOCHONDRIAL IMPORT RECEPTOR SUBUNIT TOM22 HOMOLOG"/>
    <property type="match status" value="1"/>
</dbReference>
<keyword evidence="10" id="KW-0496">Mitochondrion</keyword>